<gene>
    <name evidence="2" type="ORF">JMUB3934_p3002</name>
</gene>
<sequence>MEISFLNNIKKYNSKNNKSNITNVMNEAFRESEEFKNNVNEKLNSENKVLVRDFDVLERQYEDTEVSTKTKDVITVVSSVQAGDFEAKTGQDLTYLLSVEQWKEYYEKNLKFLQEKLGKNAHCVYAVIHYDESTPHLHSLWTFAEENKKENNEINYAKIDKALRNNFSNKNKKEMHLKAGTREYKEALEKYKEENMQKQIDKQLKKMQSRTSEKNYKCETGTSAINREFYRSINEEFKEKMKNEKVIQNLKKKIEVFSDENCEIVKQRSEKYNTFENLDRAKHSMKAEAEILADKINKNDYTEQEMERFKMINAKRVLVEEKKAISQHDFKKKFNETEARYRSIKNNRRLAKIFSLEEHKKNAENIIKHFTKKSKLVKHFKQEMKAFNEAINEQKNYKNVKKIIEEAEKIESAEIKIERNKKLDEDFEKLALAYDELEKTKDLMEKSVRRGLSESERERLKNEAREEREKIKHENDET</sequence>
<geneLocation type="plasmid" evidence="3">
    <name>pjmub3934p3 dna</name>
</geneLocation>
<protein>
    <recommendedName>
        <fullName evidence="4">Plasmid recombination enzyme</fullName>
    </recommendedName>
</protein>
<name>A0A510KM71_9FUSO</name>
<dbReference type="RefSeq" id="WP_146965075.1">
    <property type="nucleotide sequence ID" value="NZ_AP019838.1"/>
</dbReference>
<reference evidence="2 3" key="1">
    <citation type="submission" date="2019-07" db="EMBL/GenBank/DDBJ databases">
        <title>Complete Genome Sequence of Leptotrichia wadei Strain JMUB3934.</title>
        <authorList>
            <person name="Watanabe S."/>
            <person name="Cui L."/>
        </authorList>
    </citation>
    <scope>NUCLEOTIDE SEQUENCE [LARGE SCALE GENOMIC DNA]</scope>
    <source>
        <strain evidence="2 3">JMUB3934</strain>
        <plasmid evidence="3">pjmub3934p3 dna</plasmid>
    </source>
</reference>
<dbReference type="GO" id="GO:0006310">
    <property type="term" value="P:DNA recombination"/>
    <property type="evidence" value="ECO:0007669"/>
    <property type="project" value="InterPro"/>
</dbReference>
<evidence type="ECO:0000256" key="1">
    <source>
        <dbReference type="SAM" id="MobiDB-lite"/>
    </source>
</evidence>
<accession>A0A510KM71</accession>
<evidence type="ECO:0000313" key="2">
    <source>
        <dbReference type="EMBL" id="BBM51043.1"/>
    </source>
</evidence>
<feature type="region of interest" description="Disordered" evidence="1">
    <location>
        <begin position="447"/>
        <end position="478"/>
    </location>
</feature>
<dbReference type="Proteomes" id="UP000321501">
    <property type="component" value="Plasmid pJMUB3934p3"/>
</dbReference>
<dbReference type="EMBL" id="AP019838">
    <property type="protein sequence ID" value="BBM51043.1"/>
    <property type="molecule type" value="Genomic_DNA"/>
</dbReference>
<dbReference type="GO" id="GO:0003677">
    <property type="term" value="F:DNA binding"/>
    <property type="evidence" value="ECO:0007669"/>
    <property type="project" value="InterPro"/>
</dbReference>
<keyword evidence="2" id="KW-0614">Plasmid</keyword>
<dbReference type="AlphaFoldDB" id="A0A510KM71"/>
<dbReference type="Gene3D" id="3.30.930.30">
    <property type="match status" value="1"/>
</dbReference>
<organism evidence="2 3">
    <name type="scientific">Leptotrichia wadei</name>
    <dbReference type="NCBI Taxonomy" id="157687"/>
    <lineage>
        <taxon>Bacteria</taxon>
        <taxon>Fusobacteriati</taxon>
        <taxon>Fusobacteriota</taxon>
        <taxon>Fusobacteriia</taxon>
        <taxon>Fusobacteriales</taxon>
        <taxon>Leptotrichiaceae</taxon>
        <taxon>Leptotrichia</taxon>
    </lineage>
</organism>
<dbReference type="InterPro" id="IPR001668">
    <property type="entry name" value="Mob_Pre"/>
</dbReference>
<evidence type="ECO:0008006" key="4">
    <source>
        <dbReference type="Google" id="ProtNLM"/>
    </source>
</evidence>
<proteinExistence type="predicted"/>
<dbReference type="Pfam" id="PF01076">
    <property type="entry name" value="Mob_Pre"/>
    <property type="match status" value="1"/>
</dbReference>
<evidence type="ECO:0000313" key="3">
    <source>
        <dbReference type="Proteomes" id="UP000321501"/>
    </source>
</evidence>